<evidence type="ECO:0000259" key="5">
    <source>
        <dbReference type="PROSITE" id="PS50931"/>
    </source>
</evidence>
<evidence type="ECO:0000256" key="1">
    <source>
        <dbReference type="ARBA" id="ARBA00009437"/>
    </source>
</evidence>
<dbReference type="Pfam" id="PF00126">
    <property type="entry name" value="HTH_1"/>
    <property type="match status" value="1"/>
</dbReference>
<keyword evidence="7" id="KW-1185">Reference proteome</keyword>
<accession>A0A1W6A0H6</accession>
<dbReference type="PANTHER" id="PTHR30126:SF40">
    <property type="entry name" value="HTH-TYPE TRANSCRIPTIONAL REGULATOR GLTR"/>
    <property type="match status" value="1"/>
</dbReference>
<dbReference type="AlphaFoldDB" id="A0A1W6A0H6"/>
<dbReference type="PRINTS" id="PR00039">
    <property type="entry name" value="HTHLYSR"/>
</dbReference>
<evidence type="ECO:0000256" key="3">
    <source>
        <dbReference type="ARBA" id="ARBA00023125"/>
    </source>
</evidence>
<dbReference type="GO" id="GO:0003700">
    <property type="term" value="F:DNA-binding transcription factor activity"/>
    <property type="evidence" value="ECO:0007669"/>
    <property type="project" value="InterPro"/>
</dbReference>
<keyword evidence="3" id="KW-0238">DNA-binding</keyword>
<dbReference type="InterPro" id="IPR036388">
    <property type="entry name" value="WH-like_DNA-bd_sf"/>
</dbReference>
<keyword evidence="4" id="KW-0804">Transcription</keyword>
<evidence type="ECO:0000256" key="4">
    <source>
        <dbReference type="ARBA" id="ARBA00023163"/>
    </source>
</evidence>
<dbReference type="STRING" id="402384.HM131_20130"/>
<dbReference type="KEGG" id="hmn:HM131_20130"/>
<dbReference type="CDD" id="cd05466">
    <property type="entry name" value="PBP2_LTTR_substrate"/>
    <property type="match status" value="1"/>
</dbReference>
<dbReference type="Gene3D" id="3.40.190.10">
    <property type="entry name" value="Periplasmic binding protein-like II"/>
    <property type="match status" value="2"/>
</dbReference>
<organism evidence="6 7">
    <name type="scientific">Halobacillus mangrovi</name>
    <dbReference type="NCBI Taxonomy" id="402384"/>
    <lineage>
        <taxon>Bacteria</taxon>
        <taxon>Bacillati</taxon>
        <taxon>Bacillota</taxon>
        <taxon>Bacilli</taxon>
        <taxon>Bacillales</taxon>
        <taxon>Bacillaceae</taxon>
        <taxon>Halobacillus</taxon>
    </lineage>
</organism>
<dbReference type="EMBL" id="CP020772">
    <property type="protein sequence ID" value="ARI78991.1"/>
    <property type="molecule type" value="Genomic_DNA"/>
</dbReference>
<dbReference type="OrthoDB" id="9785745at2"/>
<protein>
    <recommendedName>
        <fullName evidence="5">HTH lysR-type domain-containing protein</fullName>
    </recommendedName>
</protein>
<feature type="domain" description="HTH lysR-type" evidence="5">
    <location>
        <begin position="1"/>
        <end position="58"/>
    </location>
</feature>
<dbReference type="SUPFAM" id="SSF46785">
    <property type="entry name" value="Winged helix' DNA-binding domain"/>
    <property type="match status" value="1"/>
</dbReference>
<name>A0A1W6A0H6_9BACI</name>
<dbReference type="SUPFAM" id="SSF53850">
    <property type="entry name" value="Periplasmic binding protein-like II"/>
    <property type="match status" value="1"/>
</dbReference>
<dbReference type="Pfam" id="PF03466">
    <property type="entry name" value="LysR_substrate"/>
    <property type="match status" value="1"/>
</dbReference>
<dbReference type="InterPro" id="IPR005119">
    <property type="entry name" value="LysR_subst-bd"/>
</dbReference>
<sequence>MEINQLRAFDLVVRLGSFSKAARYLDVSQPTISLRVKELEKSVGGSLFNRTGNTVEMTDLGKGFLPYARQALDVLKKGEERAHAIREGKWGEITLGTLPTFTTGLFTNVLTYMYDNYPCIDLAIHTGHNQQIIEMLYDGFIKMGVVTYPFYNSDLKELLLIKEPLILVAQRNHVLANLYKGSYSVHDVFSKGRPFILTDWSDESKNWQRSHMTFGMDTIELPPTTALEFVRSGKGIALITESMAQEDLERGKVIKLCPTDFPKLFRWLALVSFDSKASLTPAGKKILKAFTTNVR</sequence>
<dbReference type="PANTHER" id="PTHR30126">
    <property type="entry name" value="HTH-TYPE TRANSCRIPTIONAL REGULATOR"/>
    <property type="match status" value="1"/>
</dbReference>
<evidence type="ECO:0000256" key="2">
    <source>
        <dbReference type="ARBA" id="ARBA00023015"/>
    </source>
</evidence>
<evidence type="ECO:0000313" key="6">
    <source>
        <dbReference type="EMBL" id="ARI78991.1"/>
    </source>
</evidence>
<proteinExistence type="inferred from homology"/>
<dbReference type="Proteomes" id="UP000192527">
    <property type="component" value="Chromosome"/>
</dbReference>
<dbReference type="InterPro" id="IPR000847">
    <property type="entry name" value="LysR_HTH_N"/>
</dbReference>
<comment type="similarity">
    <text evidence="1">Belongs to the LysR transcriptional regulatory family.</text>
</comment>
<dbReference type="InterPro" id="IPR036390">
    <property type="entry name" value="WH_DNA-bd_sf"/>
</dbReference>
<keyword evidence="2" id="KW-0805">Transcription regulation</keyword>
<dbReference type="PROSITE" id="PS50931">
    <property type="entry name" value="HTH_LYSR"/>
    <property type="match status" value="1"/>
</dbReference>
<dbReference type="GO" id="GO:0000976">
    <property type="term" value="F:transcription cis-regulatory region binding"/>
    <property type="evidence" value="ECO:0007669"/>
    <property type="project" value="TreeGrafter"/>
</dbReference>
<dbReference type="Gene3D" id="1.10.10.10">
    <property type="entry name" value="Winged helix-like DNA-binding domain superfamily/Winged helix DNA-binding domain"/>
    <property type="match status" value="1"/>
</dbReference>
<reference evidence="6 7" key="1">
    <citation type="submission" date="2017-04" db="EMBL/GenBank/DDBJ databases">
        <title>The whole genome sequencing and assembly of Halobacillus mangrovi strain.</title>
        <authorList>
            <person name="Lee S.-J."/>
            <person name="Park M.-K."/>
            <person name="Kim J.-Y."/>
            <person name="Lee Y.-J."/>
            <person name="Yi H."/>
            <person name="Bahn Y.-S."/>
            <person name="Kim J.F."/>
            <person name="Lee D.-W."/>
        </authorList>
    </citation>
    <scope>NUCLEOTIDE SEQUENCE [LARGE SCALE GENOMIC DNA]</scope>
    <source>
        <strain evidence="6 7">KTB 131</strain>
    </source>
</reference>
<dbReference type="RefSeq" id="WP_085031584.1">
    <property type="nucleotide sequence ID" value="NZ_CP020772.1"/>
</dbReference>
<gene>
    <name evidence="6" type="ORF">HM131_20130</name>
</gene>
<dbReference type="FunFam" id="1.10.10.10:FF:000001">
    <property type="entry name" value="LysR family transcriptional regulator"/>
    <property type="match status" value="1"/>
</dbReference>
<evidence type="ECO:0000313" key="7">
    <source>
        <dbReference type="Proteomes" id="UP000192527"/>
    </source>
</evidence>